<reference evidence="2" key="2">
    <citation type="journal article" date="2015" name="Fish Shellfish Immunol.">
        <title>Early steps in the European eel (Anguilla anguilla)-Vibrio vulnificus interaction in the gills: Role of the RtxA13 toxin.</title>
        <authorList>
            <person name="Callol A."/>
            <person name="Pajuelo D."/>
            <person name="Ebbesson L."/>
            <person name="Teles M."/>
            <person name="MacKenzie S."/>
            <person name="Amaro C."/>
        </authorList>
    </citation>
    <scope>NUCLEOTIDE SEQUENCE</scope>
</reference>
<sequence>MLAPMLITSPTLSVAAQRGNLYTHRGHKKPPRRINRGDKCL</sequence>
<organism evidence="2">
    <name type="scientific">Anguilla anguilla</name>
    <name type="common">European freshwater eel</name>
    <name type="synonym">Muraena anguilla</name>
    <dbReference type="NCBI Taxonomy" id="7936"/>
    <lineage>
        <taxon>Eukaryota</taxon>
        <taxon>Metazoa</taxon>
        <taxon>Chordata</taxon>
        <taxon>Craniata</taxon>
        <taxon>Vertebrata</taxon>
        <taxon>Euteleostomi</taxon>
        <taxon>Actinopterygii</taxon>
        <taxon>Neopterygii</taxon>
        <taxon>Teleostei</taxon>
        <taxon>Anguilliformes</taxon>
        <taxon>Anguillidae</taxon>
        <taxon>Anguilla</taxon>
    </lineage>
</organism>
<evidence type="ECO:0000313" key="2">
    <source>
        <dbReference type="EMBL" id="JAH11929.1"/>
    </source>
</evidence>
<protein>
    <submittedName>
        <fullName evidence="2">Uncharacterized protein</fullName>
    </submittedName>
</protein>
<reference evidence="2" key="1">
    <citation type="submission" date="2014-11" db="EMBL/GenBank/DDBJ databases">
        <authorList>
            <person name="Amaro Gonzalez C."/>
        </authorList>
    </citation>
    <scope>NUCLEOTIDE SEQUENCE</scope>
</reference>
<evidence type="ECO:0000256" key="1">
    <source>
        <dbReference type="SAM" id="MobiDB-lite"/>
    </source>
</evidence>
<dbReference type="AlphaFoldDB" id="A0A0E9Q5B7"/>
<feature type="compositionally biased region" description="Basic residues" evidence="1">
    <location>
        <begin position="24"/>
        <end position="34"/>
    </location>
</feature>
<feature type="region of interest" description="Disordered" evidence="1">
    <location>
        <begin position="18"/>
        <end position="41"/>
    </location>
</feature>
<proteinExistence type="predicted"/>
<accession>A0A0E9Q5B7</accession>
<dbReference type="EMBL" id="GBXM01096648">
    <property type="protein sequence ID" value="JAH11929.1"/>
    <property type="molecule type" value="Transcribed_RNA"/>
</dbReference>
<name>A0A0E9Q5B7_ANGAN</name>